<dbReference type="Proteomes" id="UP000277580">
    <property type="component" value="Unassembled WGS sequence"/>
</dbReference>
<accession>A0A3N4K8W0</accession>
<gene>
    <name evidence="2" type="ORF">P167DRAFT_540527</name>
</gene>
<dbReference type="OrthoDB" id="5391107at2759"/>
<dbReference type="InParanoid" id="A0A3N4K8W0"/>
<evidence type="ECO:0000313" key="2">
    <source>
        <dbReference type="EMBL" id="RPB06863.1"/>
    </source>
</evidence>
<sequence length="233" mass="25161">MSNTSNTSVISSQDPSSQLLLEALKINAEANRVNAQTIAHLAVNAPNLPSSSSDPKDRGSQLLEALKINAEITRVSAQTLAHLAYHGPMPSVSAPDPKPAPSPEPKSTAKPAQFVINERVGKITTAEWDALSSERVASLVGVLRGIADDELASLSWEGIGDIIQSRLVGFGFVFLKRGEVTIKSDWAHVKAKGDDKKSIAAAVLDCNRVQTGQHWYTNEMLRVWNRLMEITDA</sequence>
<proteinExistence type="predicted"/>
<dbReference type="EMBL" id="ML119212">
    <property type="protein sequence ID" value="RPB06863.1"/>
    <property type="molecule type" value="Genomic_DNA"/>
</dbReference>
<evidence type="ECO:0000256" key="1">
    <source>
        <dbReference type="SAM" id="MobiDB-lite"/>
    </source>
</evidence>
<evidence type="ECO:0000313" key="3">
    <source>
        <dbReference type="Proteomes" id="UP000277580"/>
    </source>
</evidence>
<reference evidence="2 3" key="1">
    <citation type="journal article" date="2018" name="Nat. Ecol. Evol.">
        <title>Pezizomycetes genomes reveal the molecular basis of ectomycorrhizal truffle lifestyle.</title>
        <authorList>
            <person name="Murat C."/>
            <person name="Payen T."/>
            <person name="Noel B."/>
            <person name="Kuo A."/>
            <person name="Morin E."/>
            <person name="Chen J."/>
            <person name="Kohler A."/>
            <person name="Krizsan K."/>
            <person name="Balestrini R."/>
            <person name="Da Silva C."/>
            <person name="Montanini B."/>
            <person name="Hainaut M."/>
            <person name="Levati E."/>
            <person name="Barry K.W."/>
            <person name="Belfiori B."/>
            <person name="Cichocki N."/>
            <person name="Clum A."/>
            <person name="Dockter R.B."/>
            <person name="Fauchery L."/>
            <person name="Guy J."/>
            <person name="Iotti M."/>
            <person name="Le Tacon F."/>
            <person name="Lindquist E.A."/>
            <person name="Lipzen A."/>
            <person name="Malagnac F."/>
            <person name="Mello A."/>
            <person name="Molinier V."/>
            <person name="Miyauchi S."/>
            <person name="Poulain J."/>
            <person name="Riccioni C."/>
            <person name="Rubini A."/>
            <person name="Sitrit Y."/>
            <person name="Splivallo R."/>
            <person name="Traeger S."/>
            <person name="Wang M."/>
            <person name="Zifcakova L."/>
            <person name="Wipf D."/>
            <person name="Zambonelli A."/>
            <person name="Paolocci F."/>
            <person name="Nowrousian M."/>
            <person name="Ottonello S."/>
            <person name="Baldrian P."/>
            <person name="Spatafora J.W."/>
            <person name="Henrissat B."/>
            <person name="Nagy L.G."/>
            <person name="Aury J.M."/>
            <person name="Wincker P."/>
            <person name="Grigoriev I.V."/>
            <person name="Bonfante P."/>
            <person name="Martin F.M."/>
        </authorList>
    </citation>
    <scope>NUCLEOTIDE SEQUENCE [LARGE SCALE GENOMIC DNA]</scope>
    <source>
        <strain evidence="2 3">CCBAS932</strain>
    </source>
</reference>
<feature type="region of interest" description="Disordered" evidence="1">
    <location>
        <begin position="87"/>
        <end position="110"/>
    </location>
</feature>
<protein>
    <submittedName>
        <fullName evidence="2">Uncharacterized protein</fullName>
    </submittedName>
</protein>
<dbReference type="AlphaFoldDB" id="A0A3N4K8W0"/>
<organism evidence="2 3">
    <name type="scientific">Morchella conica CCBAS932</name>
    <dbReference type="NCBI Taxonomy" id="1392247"/>
    <lineage>
        <taxon>Eukaryota</taxon>
        <taxon>Fungi</taxon>
        <taxon>Dikarya</taxon>
        <taxon>Ascomycota</taxon>
        <taxon>Pezizomycotina</taxon>
        <taxon>Pezizomycetes</taxon>
        <taxon>Pezizales</taxon>
        <taxon>Morchellaceae</taxon>
        <taxon>Morchella</taxon>
    </lineage>
</organism>
<name>A0A3N4K8W0_9PEZI</name>
<keyword evidence="3" id="KW-1185">Reference proteome</keyword>